<dbReference type="GO" id="GO:0006624">
    <property type="term" value="P:vacuolar protein processing"/>
    <property type="evidence" value="ECO:0007669"/>
    <property type="project" value="TreeGrafter"/>
</dbReference>
<sequence>MNKFIFGLTVLLSVVLADKYAIIFQGDRGYGNYSDSSNTCRAYDDIIASGIPADHVIYMANEATLSDDQNPWPGKLFTLSDPEGEGWDHAAGCKEHFDYQGKMIEPEVVLAIIRQDEEKVKALTGLENPKVFHTTEDDTLFIYYSDHGYEGGVGCGNDRISTKQMQDALKDLHKNKRYGKMAFFLEACESGSVFDTLPSNLNIYAFTSANQTELAWCDYCPPNDEVNHKHIGVCMSMYYDNAYQLLWEQESTTITLGELFQRTHDEVAKFTHQEVSEWGDLSMRDLPMTTFIGDKPIKTRHFAQRSASTTRVEKSEAPIHEAKWRAIRADSNANDAAFAELRELLSVRAKEEVEVMRLGATVLGEKKMSEKLNVDTFEYDRECASEMFNALLSKCKHSLPFPATTRQLIHAVCEKGLHQNVEWSEICL</sequence>
<keyword evidence="4" id="KW-0645">Protease</keyword>
<feature type="chain" id="PRO_5008274401" evidence="3">
    <location>
        <begin position="18"/>
        <end position="428"/>
    </location>
</feature>
<dbReference type="GO" id="GO:0004197">
    <property type="term" value="F:cysteine-type endopeptidase activity"/>
    <property type="evidence" value="ECO:0007669"/>
    <property type="project" value="TreeGrafter"/>
</dbReference>
<evidence type="ECO:0000313" key="4">
    <source>
        <dbReference type="EMBL" id="OAO12038.1"/>
    </source>
</evidence>
<comment type="caution">
    <text evidence="4">The sequence shown here is derived from an EMBL/GenBank/DDBJ whole genome shotgun (WGS) entry which is preliminary data.</text>
</comment>
<dbReference type="PIRSF" id="PIRSF019663">
    <property type="entry name" value="Legumain"/>
    <property type="match status" value="1"/>
</dbReference>
<evidence type="ECO:0000313" key="5">
    <source>
        <dbReference type="Proteomes" id="UP000078348"/>
    </source>
</evidence>
<dbReference type="OrthoDB" id="192611at2759"/>
<dbReference type="PRINTS" id="PR00776">
    <property type="entry name" value="HEMOGLOBNASE"/>
</dbReference>
<dbReference type="GO" id="GO:0051603">
    <property type="term" value="P:proteolysis involved in protein catabolic process"/>
    <property type="evidence" value="ECO:0007669"/>
    <property type="project" value="TreeGrafter"/>
</dbReference>
<feature type="signal peptide" evidence="3">
    <location>
        <begin position="1"/>
        <end position="17"/>
    </location>
</feature>
<proteinExistence type="inferred from homology"/>
<dbReference type="Pfam" id="PF01650">
    <property type="entry name" value="Peptidase_C13"/>
    <property type="match status" value="1"/>
</dbReference>
<dbReference type="STRING" id="478820.A0A196S4K7"/>
<protein>
    <submittedName>
        <fullName evidence="4">Cysteine protease 13</fullName>
    </submittedName>
</protein>
<dbReference type="Gene3D" id="3.40.50.1460">
    <property type="match status" value="1"/>
</dbReference>
<dbReference type="PANTHER" id="PTHR12000">
    <property type="entry name" value="HEMOGLOBINASE FAMILY MEMBER"/>
    <property type="match status" value="1"/>
</dbReference>
<dbReference type="PANTHER" id="PTHR12000:SF42">
    <property type="entry name" value="LEGUMAIN"/>
    <property type="match status" value="1"/>
</dbReference>
<accession>A0A196S4K7</accession>
<keyword evidence="4" id="KW-0378">Hydrolase</keyword>
<dbReference type="GO" id="GO:0005773">
    <property type="term" value="C:vacuole"/>
    <property type="evidence" value="ECO:0007669"/>
    <property type="project" value="GOC"/>
</dbReference>
<gene>
    <name evidence="4" type="ORF">AV274_6252</name>
</gene>
<evidence type="ECO:0000256" key="3">
    <source>
        <dbReference type="SAM" id="SignalP"/>
    </source>
</evidence>
<keyword evidence="5" id="KW-1185">Reference proteome</keyword>
<dbReference type="InterPro" id="IPR001096">
    <property type="entry name" value="Peptidase_C13"/>
</dbReference>
<comment type="similarity">
    <text evidence="1">Belongs to the peptidase C13 family.</text>
</comment>
<dbReference type="Proteomes" id="UP000078348">
    <property type="component" value="Unassembled WGS sequence"/>
</dbReference>
<evidence type="ECO:0000256" key="2">
    <source>
        <dbReference type="PIRSR" id="PIRSR019663-1"/>
    </source>
</evidence>
<feature type="active site" evidence="2">
    <location>
        <position position="147"/>
    </location>
</feature>
<name>A0A196S4K7_BLAHN</name>
<organism evidence="4 5">
    <name type="scientific">Blastocystis sp. subtype 1 (strain ATCC 50177 / NandII)</name>
    <dbReference type="NCBI Taxonomy" id="478820"/>
    <lineage>
        <taxon>Eukaryota</taxon>
        <taxon>Sar</taxon>
        <taxon>Stramenopiles</taxon>
        <taxon>Bigyra</taxon>
        <taxon>Opalozoa</taxon>
        <taxon>Opalinata</taxon>
        <taxon>Blastocystidae</taxon>
        <taxon>Blastocystis</taxon>
    </lineage>
</organism>
<dbReference type="AlphaFoldDB" id="A0A196S4K7"/>
<keyword evidence="3" id="KW-0732">Signal</keyword>
<reference evidence="4 5" key="1">
    <citation type="submission" date="2016-05" db="EMBL/GenBank/DDBJ databases">
        <title>Nuclear genome of Blastocystis sp. subtype 1 NandII.</title>
        <authorList>
            <person name="Gentekaki E."/>
            <person name="Curtis B."/>
            <person name="Stairs C."/>
            <person name="Eme L."/>
            <person name="Herman E."/>
            <person name="Klimes V."/>
            <person name="Arias M.C."/>
            <person name="Elias M."/>
            <person name="Hilliou F."/>
            <person name="Klute M."/>
            <person name="Malik S.-B."/>
            <person name="Pightling A."/>
            <person name="Rachubinski R."/>
            <person name="Salas D."/>
            <person name="Schlacht A."/>
            <person name="Suga H."/>
            <person name="Archibald J."/>
            <person name="Ball S.G."/>
            <person name="Clark G."/>
            <person name="Dacks J."/>
            <person name="Van Der Giezen M."/>
            <person name="Tsaousis A."/>
            <person name="Roger A."/>
        </authorList>
    </citation>
    <scope>NUCLEOTIDE SEQUENCE [LARGE SCALE GENOMIC DNA]</scope>
    <source>
        <strain evidence="5">ATCC 50177 / NandII</strain>
    </source>
</reference>
<evidence type="ECO:0000256" key="1">
    <source>
        <dbReference type="ARBA" id="ARBA00009941"/>
    </source>
</evidence>
<dbReference type="EMBL" id="LXWW01000566">
    <property type="protein sequence ID" value="OAO12038.1"/>
    <property type="molecule type" value="Genomic_DNA"/>
</dbReference>
<feature type="active site" description="Nucleophile" evidence="2">
    <location>
        <position position="188"/>
    </location>
</feature>